<evidence type="ECO:0000313" key="2">
    <source>
        <dbReference type="EMBL" id="POZ52977.1"/>
    </source>
</evidence>
<accession>A0A2S5CQE3</accession>
<feature type="compositionally biased region" description="Basic and acidic residues" evidence="1">
    <location>
        <begin position="52"/>
        <end position="64"/>
    </location>
</feature>
<dbReference type="Proteomes" id="UP000237423">
    <property type="component" value="Unassembled WGS sequence"/>
</dbReference>
<feature type="compositionally biased region" description="Low complexity" evidence="1">
    <location>
        <begin position="34"/>
        <end position="51"/>
    </location>
</feature>
<sequence>MLKIELTDIEKAALLGNPTDEARAKAKKREAAETKQAALAQADLQQQQRQLEQQHEEMAKAESERVTQQIVAECQAMLSPLVGFSPNIDLQHSLNSYGLHLKHRSDTAAIQAERDGLQQEIAGIDGKIAGLEKDKAALMADRTKADDPNTVGKLGIIMMDLDVLAEVRRKYAAAINSLPSPQRDWGGEGWESATKAARMKALRETADVAERTLKAALVKLRESGAVSYNHSRTVWAN</sequence>
<name>A0A2S5CQE3_9GAMM</name>
<dbReference type="EMBL" id="PGFZ01000002">
    <property type="protein sequence ID" value="POZ52977.1"/>
    <property type="molecule type" value="Genomic_DNA"/>
</dbReference>
<organism evidence="2 3">
    <name type="scientific">Methylovulum psychrotolerans</name>
    <dbReference type="NCBI Taxonomy" id="1704499"/>
    <lineage>
        <taxon>Bacteria</taxon>
        <taxon>Pseudomonadati</taxon>
        <taxon>Pseudomonadota</taxon>
        <taxon>Gammaproteobacteria</taxon>
        <taxon>Methylococcales</taxon>
        <taxon>Methylococcaceae</taxon>
        <taxon>Methylovulum</taxon>
    </lineage>
</organism>
<comment type="caution">
    <text evidence="2">The sequence shown here is derived from an EMBL/GenBank/DDBJ whole genome shotgun (WGS) entry which is preliminary data.</text>
</comment>
<evidence type="ECO:0000313" key="3">
    <source>
        <dbReference type="Proteomes" id="UP000237423"/>
    </source>
</evidence>
<dbReference type="AlphaFoldDB" id="A0A2S5CQE3"/>
<proteinExistence type="predicted"/>
<feature type="region of interest" description="Disordered" evidence="1">
    <location>
        <begin position="20"/>
        <end position="64"/>
    </location>
</feature>
<evidence type="ECO:0000256" key="1">
    <source>
        <dbReference type="SAM" id="MobiDB-lite"/>
    </source>
</evidence>
<dbReference type="RefSeq" id="WP_103973861.1">
    <property type="nucleotide sequence ID" value="NZ_PGFZ01000002.1"/>
</dbReference>
<feature type="compositionally biased region" description="Basic and acidic residues" evidence="1">
    <location>
        <begin position="20"/>
        <end position="33"/>
    </location>
</feature>
<reference evidence="2 3" key="1">
    <citation type="submission" date="2017-11" db="EMBL/GenBank/DDBJ databases">
        <title>Draft Genome Sequence of Methylobacter psychrotolerans Sph1T, an Obligate Methanotroph from Low-Temperature Environments.</title>
        <authorList>
            <person name="Oshkin I.Y."/>
            <person name="Miroshnikov K."/>
            <person name="Belova S.E."/>
            <person name="Korzhenkov A."/>
            <person name="Toshchakov S.V."/>
            <person name="Dedysh S.N."/>
        </authorList>
    </citation>
    <scope>NUCLEOTIDE SEQUENCE [LARGE SCALE GENOMIC DNA]</scope>
    <source>
        <strain evidence="2 3">Sph1</strain>
    </source>
</reference>
<protein>
    <submittedName>
        <fullName evidence="2">Uncharacterized protein</fullName>
    </submittedName>
</protein>
<gene>
    <name evidence="2" type="ORF">AADEFJLK_01593</name>
</gene>